<evidence type="ECO:0000256" key="5">
    <source>
        <dbReference type="ARBA" id="ARBA00022679"/>
    </source>
</evidence>
<dbReference type="GO" id="GO:0031616">
    <property type="term" value="C:spindle pole centrosome"/>
    <property type="evidence" value="ECO:0007669"/>
    <property type="project" value="TreeGrafter"/>
</dbReference>
<proteinExistence type="inferred from homology"/>
<dbReference type="Proteomes" id="UP000838412">
    <property type="component" value="Chromosome 8"/>
</dbReference>
<dbReference type="InterPro" id="IPR029026">
    <property type="entry name" value="tRNA_m1G_MTases_N"/>
</dbReference>
<dbReference type="InterPro" id="IPR029028">
    <property type="entry name" value="Alpha/beta_knot_MTases"/>
</dbReference>
<dbReference type="GO" id="GO:0035196">
    <property type="term" value="P:miRNA processing"/>
    <property type="evidence" value="ECO:0007669"/>
    <property type="project" value="TreeGrafter"/>
</dbReference>
<dbReference type="InterPro" id="IPR003750">
    <property type="entry name" value="Put_MeTrfase-C9orf114-like"/>
</dbReference>
<dbReference type="FunFam" id="2.40.50.140:FF:000170">
    <property type="entry name" value="SPOUT domain containing methyltransferase 1"/>
    <property type="match status" value="1"/>
</dbReference>
<gene>
    <name evidence="14" type="primary">SPOUT1</name>
    <name evidence="14" type="ORF">BLAG_LOCUS23406</name>
</gene>
<reference evidence="14" key="1">
    <citation type="submission" date="2022-01" db="EMBL/GenBank/DDBJ databases">
        <authorList>
            <person name="Braso-Vives M."/>
        </authorList>
    </citation>
    <scope>NUCLEOTIDE SEQUENCE</scope>
</reference>
<comment type="catalytic activity">
    <reaction evidence="10">
        <text>uridine in 28S rRNA + S-adenosyl-L-methionine = N(3)-methyluridine in 28S rRNA + S-adenosyl-L-homocysteine + H(+)</text>
        <dbReference type="Rhea" id="RHEA:83635"/>
        <dbReference type="Rhea" id="RHEA-COMP:20178"/>
        <dbReference type="Rhea" id="RHEA-COMP:20181"/>
        <dbReference type="ChEBI" id="CHEBI:15378"/>
        <dbReference type="ChEBI" id="CHEBI:57856"/>
        <dbReference type="ChEBI" id="CHEBI:59789"/>
        <dbReference type="ChEBI" id="CHEBI:65315"/>
        <dbReference type="ChEBI" id="CHEBI:74502"/>
    </reaction>
    <physiologicalReaction direction="left-to-right" evidence="10">
        <dbReference type="Rhea" id="RHEA:83636"/>
    </physiologicalReaction>
</comment>
<dbReference type="OrthoDB" id="361029at2759"/>
<keyword evidence="5" id="KW-0808">Transferase</keyword>
<feature type="coiled-coil region" evidence="13">
    <location>
        <begin position="73"/>
        <end position="103"/>
    </location>
</feature>
<protein>
    <recommendedName>
        <fullName evidence="12">28S rRNA (uridine-N(3))-methyltransferase</fullName>
    </recommendedName>
    <alternativeName>
        <fullName evidence="7">Centromere protein 32</fullName>
    </alternativeName>
    <alternativeName>
        <fullName evidence="9">Kinetochore-associated protein</fullName>
    </alternativeName>
    <alternativeName>
        <fullName evidence="8">SPOUT domain-containing methyltransferase 1</fullName>
    </alternativeName>
</protein>
<comment type="subcellular location">
    <subcellularLocation>
        <location evidence="1">Cytoplasm</location>
    </subcellularLocation>
</comment>
<comment type="similarity">
    <text evidence="2">Belongs to the class IV-like SAM-binding methyltransferase superfamily.</text>
</comment>
<evidence type="ECO:0000256" key="10">
    <source>
        <dbReference type="ARBA" id="ARBA00093228"/>
    </source>
</evidence>
<evidence type="ECO:0000256" key="7">
    <source>
        <dbReference type="ARBA" id="ARBA00075627"/>
    </source>
</evidence>
<evidence type="ECO:0000256" key="4">
    <source>
        <dbReference type="ARBA" id="ARBA00022603"/>
    </source>
</evidence>
<keyword evidence="15" id="KW-1185">Reference proteome</keyword>
<evidence type="ECO:0000256" key="1">
    <source>
        <dbReference type="ARBA" id="ARBA00004496"/>
    </source>
</evidence>
<keyword evidence="4" id="KW-0489">Methyltransferase</keyword>
<dbReference type="SUPFAM" id="SSF50249">
    <property type="entry name" value="Nucleic acid-binding proteins"/>
    <property type="match status" value="1"/>
</dbReference>
<evidence type="ECO:0000313" key="14">
    <source>
        <dbReference type="EMBL" id="CAH1271339.1"/>
    </source>
</evidence>
<organism evidence="14 15">
    <name type="scientific">Branchiostoma lanceolatum</name>
    <name type="common">Common lancelet</name>
    <name type="synonym">Amphioxus lanceolatum</name>
    <dbReference type="NCBI Taxonomy" id="7740"/>
    <lineage>
        <taxon>Eukaryota</taxon>
        <taxon>Metazoa</taxon>
        <taxon>Chordata</taxon>
        <taxon>Cephalochordata</taxon>
        <taxon>Leptocardii</taxon>
        <taxon>Amphioxiformes</taxon>
        <taxon>Branchiostomatidae</taxon>
        <taxon>Branchiostoma</taxon>
    </lineage>
</organism>
<dbReference type="CDD" id="cd18086">
    <property type="entry name" value="HsC9orf114-like"/>
    <property type="match status" value="1"/>
</dbReference>
<keyword evidence="13" id="KW-0175">Coiled coil</keyword>
<dbReference type="Pfam" id="PF02598">
    <property type="entry name" value="Methyltrn_RNA_3"/>
    <property type="match status" value="1"/>
</dbReference>
<dbReference type="GO" id="GO:0072686">
    <property type="term" value="C:mitotic spindle"/>
    <property type="evidence" value="ECO:0007669"/>
    <property type="project" value="TreeGrafter"/>
</dbReference>
<keyword evidence="3" id="KW-0963">Cytoplasm</keyword>
<accession>A0A8K0AEQ1</accession>
<comment type="subunit">
    <text evidence="6">Interacts with INCA1.</text>
</comment>
<dbReference type="GO" id="GO:0005737">
    <property type="term" value="C:cytoplasm"/>
    <property type="evidence" value="ECO:0007669"/>
    <property type="project" value="UniProtKB-SubCell"/>
</dbReference>
<sequence>MASFSKSVKLYKDMFGCACSVDYGPAKERPEPKGSDFYEATSLTEGLMGIDFEERAYWRKEFRYPQGKEEKKKWKEERLARKLEKQMARQQEEEHKLKTLMDKKVHAEEIRRKKGRHYTVSVALPGSILDNAQSPELRTYLAGQALGTSGQQDKIARACVIFNVDEIVIFDESGSTQPSTEGTFTGVGKKGNANVQIARILQYLECPQYLRKVFFPKHQDLQYAGLLNPLDCPHHVREHELSEYREGVVLDRPTKEGKGSFVNVGMRREVRIDKILQPGLRVTVQLDEPGNTGARVLTGKVVSPSVPRTEAGLYWGYTVRLAPSLGAVFTESPFKGGYDLTIGTSERGESTDEVFLPSFSHLLIVFGGLKGLEYSVECDEALDIADARVMFHYYLNTCPTQGSRTIRTEEAILISLSGLRPKIHEALIRTNTLDSLRSLKK</sequence>
<evidence type="ECO:0000256" key="8">
    <source>
        <dbReference type="ARBA" id="ARBA00078957"/>
    </source>
</evidence>
<dbReference type="PANTHER" id="PTHR12150">
    <property type="entry name" value="CLASS IV SAM-BINDING METHYLTRANSFERASE-RELATED"/>
    <property type="match status" value="1"/>
</dbReference>
<dbReference type="EMBL" id="OV696693">
    <property type="protein sequence ID" value="CAH1271339.1"/>
    <property type="molecule type" value="Genomic_DNA"/>
</dbReference>
<name>A0A8K0AEQ1_BRALA</name>
<evidence type="ECO:0000313" key="15">
    <source>
        <dbReference type="Proteomes" id="UP000838412"/>
    </source>
</evidence>
<evidence type="ECO:0000256" key="6">
    <source>
        <dbReference type="ARBA" id="ARBA00062137"/>
    </source>
</evidence>
<dbReference type="GO" id="GO:0032259">
    <property type="term" value="P:methylation"/>
    <property type="evidence" value="ECO:0007669"/>
    <property type="project" value="UniProtKB-KW"/>
</dbReference>
<dbReference type="InterPro" id="IPR012340">
    <property type="entry name" value="NA-bd_OB-fold"/>
</dbReference>
<evidence type="ECO:0000256" key="13">
    <source>
        <dbReference type="SAM" id="Coils"/>
    </source>
</evidence>
<comment type="function">
    <text evidence="11">S-adenosyl-L-methionine-dependent methyltransferase that specifically methylates the N3 position of a uridine in 28S rRNA. Required for association of the centrosomes with the poles of the bipolar mitotic spindle during metaphase. Also involved in chromosome alignment. May promote centrosome maturation probably by recruiting A-kinase anchor protein AKAP9 to centrosomes in early mitosis. Binds specifically to miRNA MIR145 hairpin, regulates MIR145 expression at a postranscriptional level.</text>
</comment>
<dbReference type="SUPFAM" id="SSF75217">
    <property type="entry name" value="alpha/beta knot"/>
    <property type="match status" value="1"/>
</dbReference>
<dbReference type="GO" id="GO:0008168">
    <property type="term" value="F:methyltransferase activity"/>
    <property type="evidence" value="ECO:0007669"/>
    <property type="project" value="UniProtKB-KW"/>
</dbReference>
<evidence type="ECO:0000256" key="9">
    <source>
        <dbReference type="ARBA" id="ARBA00079311"/>
    </source>
</evidence>
<evidence type="ECO:0000256" key="12">
    <source>
        <dbReference type="ARBA" id="ARBA00093639"/>
    </source>
</evidence>
<dbReference type="GO" id="GO:0000776">
    <property type="term" value="C:kinetochore"/>
    <property type="evidence" value="ECO:0007669"/>
    <property type="project" value="TreeGrafter"/>
</dbReference>
<dbReference type="GO" id="GO:0035198">
    <property type="term" value="F:miRNA binding"/>
    <property type="evidence" value="ECO:0007669"/>
    <property type="project" value="TreeGrafter"/>
</dbReference>
<dbReference type="PANTHER" id="PTHR12150:SF13">
    <property type="entry name" value="METHYLTRANSFERASE C9ORF114-RELATED"/>
    <property type="match status" value="1"/>
</dbReference>
<evidence type="ECO:0000256" key="2">
    <source>
        <dbReference type="ARBA" id="ARBA00009841"/>
    </source>
</evidence>
<dbReference type="Gene3D" id="3.40.1280.10">
    <property type="match status" value="2"/>
</dbReference>
<dbReference type="GO" id="GO:0051661">
    <property type="term" value="P:maintenance of centrosome location"/>
    <property type="evidence" value="ECO:0007669"/>
    <property type="project" value="TreeGrafter"/>
</dbReference>
<dbReference type="AlphaFoldDB" id="A0A8K0AEQ1"/>
<evidence type="ECO:0000256" key="11">
    <source>
        <dbReference type="ARBA" id="ARBA00093377"/>
    </source>
</evidence>
<evidence type="ECO:0000256" key="3">
    <source>
        <dbReference type="ARBA" id="ARBA00022490"/>
    </source>
</evidence>